<feature type="transmembrane region" description="Helical" evidence="2">
    <location>
        <begin position="77"/>
        <end position="100"/>
    </location>
</feature>
<organism evidence="3 4">
    <name type="scientific">Dichomitus squalens</name>
    <dbReference type="NCBI Taxonomy" id="114155"/>
    <lineage>
        <taxon>Eukaryota</taxon>
        <taxon>Fungi</taxon>
        <taxon>Dikarya</taxon>
        <taxon>Basidiomycota</taxon>
        <taxon>Agaricomycotina</taxon>
        <taxon>Agaricomycetes</taxon>
        <taxon>Polyporales</taxon>
        <taxon>Polyporaceae</taxon>
        <taxon>Dichomitus</taxon>
    </lineage>
</organism>
<accession>A0A4Q9PDS0</accession>
<dbReference type="AlphaFoldDB" id="A0A4Q9PDS0"/>
<dbReference type="EMBL" id="ML145330">
    <property type="protein sequence ID" value="TBU51387.1"/>
    <property type="molecule type" value="Genomic_DNA"/>
</dbReference>
<gene>
    <name evidence="3" type="ORF">BD310DRAFT_953294</name>
</gene>
<name>A0A4Q9PDS0_9APHY</name>
<evidence type="ECO:0000313" key="4">
    <source>
        <dbReference type="Proteomes" id="UP000292082"/>
    </source>
</evidence>
<evidence type="ECO:0000256" key="1">
    <source>
        <dbReference type="SAM" id="MobiDB-lite"/>
    </source>
</evidence>
<feature type="region of interest" description="Disordered" evidence="1">
    <location>
        <begin position="140"/>
        <end position="169"/>
    </location>
</feature>
<keyword evidence="4" id="KW-1185">Reference proteome</keyword>
<evidence type="ECO:0000313" key="3">
    <source>
        <dbReference type="EMBL" id="TBU51387.1"/>
    </source>
</evidence>
<feature type="transmembrane region" description="Helical" evidence="2">
    <location>
        <begin position="42"/>
        <end position="65"/>
    </location>
</feature>
<reference evidence="3 4" key="1">
    <citation type="submission" date="2019-01" db="EMBL/GenBank/DDBJ databases">
        <title>Draft genome sequences of three monokaryotic isolates of the white-rot basidiomycete fungus Dichomitus squalens.</title>
        <authorList>
            <consortium name="DOE Joint Genome Institute"/>
            <person name="Lopez S.C."/>
            <person name="Andreopoulos B."/>
            <person name="Pangilinan J."/>
            <person name="Lipzen A."/>
            <person name="Riley R."/>
            <person name="Ahrendt S."/>
            <person name="Ng V."/>
            <person name="Barry K."/>
            <person name="Daum C."/>
            <person name="Grigoriev I.V."/>
            <person name="Hilden K.S."/>
            <person name="Makela M.R."/>
            <person name="de Vries R.P."/>
        </authorList>
    </citation>
    <scope>NUCLEOTIDE SEQUENCE [LARGE SCALE GENOMIC DNA]</scope>
    <source>
        <strain evidence="3 4">CBS 464.89</strain>
    </source>
</reference>
<keyword evidence="2" id="KW-0812">Transmembrane</keyword>
<keyword evidence="2" id="KW-1133">Transmembrane helix</keyword>
<proteinExistence type="predicted"/>
<keyword evidence="2" id="KW-0472">Membrane</keyword>
<dbReference type="Proteomes" id="UP000292082">
    <property type="component" value="Unassembled WGS sequence"/>
</dbReference>
<sequence length="169" mass="17952">MFPPKDLYAKHTDGWGPRRCSSTSLALCVMQSHGETDTRKTFGAFSLVQATGQTILGPILCGIIFSKAVATYPKTRYVVAGSVMFASIVILLLLRTYALIKPARRKGKRVCLGAVEARSRFSGSPSEESLASSRVLKVPQGGQSYGATSSSSGSGSVYLTGTSYQGRST</sequence>
<protein>
    <submittedName>
        <fullName evidence="3">Uncharacterized protein</fullName>
    </submittedName>
</protein>
<evidence type="ECO:0000256" key="2">
    <source>
        <dbReference type="SAM" id="Phobius"/>
    </source>
</evidence>
<feature type="compositionally biased region" description="Low complexity" evidence="1">
    <location>
        <begin position="141"/>
        <end position="169"/>
    </location>
</feature>